<dbReference type="PANTHER" id="PTHR30483">
    <property type="entry name" value="LEUCINE-SPECIFIC-BINDING PROTEIN"/>
    <property type="match status" value="1"/>
</dbReference>
<evidence type="ECO:0000313" key="7">
    <source>
        <dbReference type="Proteomes" id="UP000597444"/>
    </source>
</evidence>
<sequence>MRGDVLRKGRYRLLEEVKLPKNQQGQGTAWLAVDTQSTRSRVLIRRCTFPNHTEEQAARIIESIVTRLTQLSQHQGFPPVVDVFSEYRAYYIVQQYPAGESLAFLMQQQGGALHEREIAEYGRQLCAILTVLASQQPPLVHGAISPETIIVNLQARQVSLIFLPLFSPDALSKDTSSGYMAPEQVRGDIRPSSDLYSLAASMHHAVTGFDPRERLIHFYPPARRLNPVVTSGMEAILSKELRLSVNQRYASPVEMQRDLQTLLSSYPSVSETPPPPGQMYSPASQPSRKPRQQRTIFVLVGACIALVLILVAALPFINNANQAAQRNAQKNAQEAAWRAELAQEQQLLDKKGIGLSDGSFIFDTYPGRSDVALKKQAAQALQKGDMANAVNFFSQAVSSDPTDGEAQIYNENLHVLQSGSSYITIVLGIAFDSGADDLLRARPDTQGAFIAQYEINKQGLLPHGLKLRILIDSCGPQRADVSTVAQLVANRVKKAGNPDHIVGVVGWPFSSQTINALDIIASVHLPLVSPASSVKLTGSSPYFFRIDPPDDVEGKLLANASQQMHVKTVFVLRDPTDPYSVSLADAFSASASKLGIQVINNQAGHFTESKTTVADYQKIVADAESHGVNQIFIAGYSIDGIRLAHALGNAIRNAPYNTTLSNLSVLGGDGVDTTLVIGQGNGPDAQIAATFPQDMRHLSFTAYCAPNEWDFLHIAKNQQPPFFTDWVSFYQGAGVATTNIQPPGNDSMMATDGVQLIAKATTYVQGDLIGQSTRDALASLGHGNVLAFQGVTGRFTYDKQGNPIDKAMVVLSVVQKGNENVIDLQNVVGTFR</sequence>
<keyword evidence="4" id="KW-0472">Membrane</keyword>
<feature type="region of interest" description="Disordered" evidence="3">
    <location>
        <begin position="265"/>
        <end position="288"/>
    </location>
</feature>
<dbReference type="InterPro" id="IPR028081">
    <property type="entry name" value="Leu-bd"/>
</dbReference>
<dbReference type="Pfam" id="PF13458">
    <property type="entry name" value="Peripla_BP_6"/>
    <property type="match status" value="1"/>
</dbReference>
<dbReference type="Proteomes" id="UP000597444">
    <property type="component" value="Unassembled WGS sequence"/>
</dbReference>
<evidence type="ECO:0000259" key="5">
    <source>
        <dbReference type="PROSITE" id="PS50011"/>
    </source>
</evidence>
<dbReference type="InterPro" id="IPR051010">
    <property type="entry name" value="BCAA_transport"/>
</dbReference>
<evidence type="ECO:0000256" key="3">
    <source>
        <dbReference type="SAM" id="MobiDB-lite"/>
    </source>
</evidence>
<dbReference type="GO" id="GO:0004672">
    <property type="term" value="F:protein kinase activity"/>
    <property type="evidence" value="ECO:0007669"/>
    <property type="project" value="InterPro"/>
</dbReference>
<comment type="caution">
    <text evidence="6">The sequence shown here is derived from an EMBL/GenBank/DDBJ whole genome shotgun (WGS) entry which is preliminary data.</text>
</comment>
<proteinExistence type="inferred from homology"/>
<keyword evidence="7" id="KW-1185">Reference proteome</keyword>
<dbReference type="InterPro" id="IPR028082">
    <property type="entry name" value="Peripla_BP_I"/>
</dbReference>
<dbReference type="SMART" id="SM00220">
    <property type="entry name" value="S_TKc"/>
    <property type="match status" value="1"/>
</dbReference>
<comment type="similarity">
    <text evidence="1">Belongs to the leucine-binding protein family.</text>
</comment>
<keyword evidence="2" id="KW-0732">Signal</keyword>
<evidence type="ECO:0000256" key="2">
    <source>
        <dbReference type="ARBA" id="ARBA00022729"/>
    </source>
</evidence>
<gene>
    <name evidence="6" type="ORF">KSF_055310</name>
</gene>
<dbReference type="PANTHER" id="PTHR30483:SF6">
    <property type="entry name" value="PERIPLASMIC BINDING PROTEIN OF ABC TRANSPORTER FOR NATURAL AMINO ACIDS"/>
    <property type="match status" value="1"/>
</dbReference>
<dbReference type="InterPro" id="IPR011009">
    <property type="entry name" value="Kinase-like_dom_sf"/>
</dbReference>
<feature type="transmembrane region" description="Helical" evidence="4">
    <location>
        <begin position="296"/>
        <end position="317"/>
    </location>
</feature>
<dbReference type="SUPFAM" id="SSF53822">
    <property type="entry name" value="Periplasmic binding protein-like I"/>
    <property type="match status" value="1"/>
</dbReference>
<dbReference type="Gene3D" id="3.30.200.20">
    <property type="entry name" value="Phosphorylase Kinase, domain 1"/>
    <property type="match status" value="1"/>
</dbReference>
<dbReference type="GO" id="GO:0005524">
    <property type="term" value="F:ATP binding"/>
    <property type="evidence" value="ECO:0007669"/>
    <property type="project" value="InterPro"/>
</dbReference>
<dbReference type="SUPFAM" id="SSF56112">
    <property type="entry name" value="Protein kinase-like (PK-like)"/>
    <property type="match status" value="1"/>
</dbReference>
<dbReference type="Gene3D" id="1.10.510.10">
    <property type="entry name" value="Transferase(Phosphotransferase) domain 1"/>
    <property type="match status" value="1"/>
</dbReference>
<dbReference type="AlphaFoldDB" id="A0A8J3N4H5"/>
<organism evidence="6 7">
    <name type="scientific">Reticulibacter mediterranei</name>
    <dbReference type="NCBI Taxonomy" id="2778369"/>
    <lineage>
        <taxon>Bacteria</taxon>
        <taxon>Bacillati</taxon>
        <taxon>Chloroflexota</taxon>
        <taxon>Ktedonobacteria</taxon>
        <taxon>Ktedonobacterales</taxon>
        <taxon>Reticulibacteraceae</taxon>
        <taxon>Reticulibacter</taxon>
    </lineage>
</organism>
<dbReference type="EMBL" id="BNJK01000001">
    <property type="protein sequence ID" value="GHO95483.1"/>
    <property type="molecule type" value="Genomic_DNA"/>
</dbReference>
<evidence type="ECO:0000256" key="4">
    <source>
        <dbReference type="SAM" id="Phobius"/>
    </source>
</evidence>
<reference evidence="6" key="1">
    <citation type="submission" date="2020-10" db="EMBL/GenBank/DDBJ databases">
        <title>Taxonomic study of unclassified bacteria belonging to the class Ktedonobacteria.</title>
        <authorList>
            <person name="Yabe S."/>
            <person name="Wang C.M."/>
            <person name="Zheng Y."/>
            <person name="Sakai Y."/>
            <person name="Cavaletti L."/>
            <person name="Monciardini P."/>
            <person name="Donadio S."/>
        </authorList>
    </citation>
    <scope>NUCLEOTIDE SEQUENCE</scope>
    <source>
        <strain evidence="6">ID150040</strain>
    </source>
</reference>
<feature type="domain" description="Protein kinase" evidence="5">
    <location>
        <begin position="1"/>
        <end position="263"/>
    </location>
</feature>
<evidence type="ECO:0000313" key="6">
    <source>
        <dbReference type="EMBL" id="GHO95483.1"/>
    </source>
</evidence>
<dbReference type="PROSITE" id="PS50011">
    <property type="entry name" value="PROTEIN_KINASE_DOM"/>
    <property type="match status" value="1"/>
</dbReference>
<accession>A0A8J3N4H5</accession>
<dbReference type="InterPro" id="IPR000719">
    <property type="entry name" value="Prot_kinase_dom"/>
</dbReference>
<dbReference type="Gene3D" id="3.40.50.2300">
    <property type="match status" value="2"/>
</dbReference>
<evidence type="ECO:0000256" key="1">
    <source>
        <dbReference type="ARBA" id="ARBA00010062"/>
    </source>
</evidence>
<protein>
    <recommendedName>
        <fullName evidence="5">Protein kinase domain-containing protein</fullName>
    </recommendedName>
</protein>
<keyword evidence="4" id="KW-0812">Transmembrane</keyword>
<keyword evidence="4" id="KW-1133">Transmembrane helix</keyword>
<name>A0A8J3N4H5_9CHLR</name>